<comment type="caution">
    <text evidence="2">The sequence shown here is derived from an EMBL/GenBank/DDBJ whole genome shotgun (WGS) entry which is preliminary data.</text>
</comment>
<dbReference type="Pfam" id="PF00300">
    <property type="entry name" value="His_Phos_1"/>
    <property type="match status" value="1"/>
</dbReference>
<proteinExistence type="predicted"/>
<dbReference type="AlphaFoldDB" id="A0A2R5F8D8"/>
<protein>
    <submittedName>
        <fullName evidence="2">Phosphohistidine phosphatase</fullName>
        <ecNumber evidence="2">3.1.3.-</ecNumber>
    </submittedName>
</protein>
<dbReference type="InterPro" id="IPR029033">
    <property type="entry name" value="His_PPase_superfam"/>
</dbReference>
<dbReference type="Gene3D" id="3.40.50.1240">
    <property type="entry name" value="Phosphoglycerate mutase-like"/>
    <property type="match status" value="1"/>
</dbReference>
<organism evidence="2 3">
    <name type="scientific">Novimethylophilus kurashikiensis</name>
    <dbReference type="NCBI Taxonomy" id="1825523"/>
    <lineage>
        <taxon>Bacteria</taxon>
        <taxon>Pseudomonadati</taxon>
        <taxon>Pseudomonadota</taxon>
        <taxon>Betaproteobacteria</taxon>
        <taxon>Nitrosomonadales</taxon>
        <taxon>Methylophilaceae</taxon>
        <taxon>Novimethylophilus</taxon>
    </lineage>
</organism>
<dbReference type="InterPro" id="IPR004449">
    <property type="entry name" value="SixA"/>
</dbReference>
<gene>
    <name evidence="2" type="primary">sixA</name>
    <name evidence="2" type="ORF">NMK_1639</name>
</gene>
<dbReference type="SMART" id="SM00855">
    <property type="entry name" value="PGAM"/>
    <property type="match status" value="1"/>
</dbReference>
<dbReference type="CDD" id="cd07067">
    <property type="entry name" value="HP_PGM_like"/>
    <property type="match status" value="1"/>
</dbReference>
<dbReference type="SUPFAM" id="SSF53254">
    <property type="entry name" value="Phosphoglycerate mutase-like"/>
    <property type="match status" value="1"/>
</dbReference>
<dbReference type="NCBIfam" id="TIGR00249">
    <property type="entry name" value="sixA"/>
    <property type="match status" value="1"/>
</dbReference>
<dbReference type="PANTHER" id="PTHR20935:SF1">
    <property type="entry name" value="SLL1549 PROTEIN"/>
    <property type="match status" value="1"/>
</dbReference>
<keyword evidence="3" id="KW-1185">Reference proteome</keyword>
<accession>A0A2R5F8D8</accession>
<dbReference type="GO" id="GO:0101006">
    <property type="term" value="F:protein histidine phosphatase activity"/>
    <property type="evidence" value="ECO:0007669"/>
    <property type="project" value="InterPro"/>
</dbReference>
<dbReference type="EMBL" id="BDOQ01000006">
    <property type="protein sequence ID" value="GBG14079.1"/>
    <property type="molecule type" value="Genomic_DNA"/>
</dbReference>
<dbReference type="PANTHER" id="PTHR20935">
    <property type="entry name" value="PHOSPHOGLYCERATE MUTASE-RELATED"/>
    <property type="match status" value="1"/>
</dbReference>
<sequence>MALMDLILWRHAEAEEGSPDIQRALTEKGHKQAKKMAQWLKARLPEDARILVSPAVRAQQTASALMQDFITVDEIAPEATPQAVLKAAGWPRAGGTVLIVGHQPTLGRVIGQLLTQENESWSVKKGAVWWLCNRKRGNTSETILRASIAPDLL</sequence>
<evidence type="ECO:0000313" key="2">
    <source>
        <dbReference type="EMBL" id="GBG14079.1"/>
    </source>
</evidence>
<dbReference type="EC" id="3.1.3.-" evidence="2"/>
<keyword evidence="1 2" id="KW-0378">Hydrolase</keyword>
<dbReference type="Proteomes" id="UP000245081">
    <property type="component" value="Unassembled WGS sequence"/>
</dbReference>
<dbReference type="InterPro" id="IPR013078">
    <property type="entry name" value="His_Pase_superF_clade-1"/>
</dbReference>
<evidence type="ECO:0000256" key="1">
    <source>
        <dbReference type="ARBA" id="ARBA00022801"/>
    </source>
</evidence>
<dbReference type="InterPro" id="IPR051021">
    <property type="entry name" value="Mito_Ser/Thr_phosphatase"/>
</dbReference>
<evidence type="ECO:0000313" key="3">
    <source>
        <dbReference type="Proteomes" id="UP000245081"/>
    </source>
</evidence>
<reference evidence="2 3" key="1">
    <citation type="journal article" date="2018" name="Environ. Microbiol.">
        <title>Isolation and genomic characterization of Novimethylophilus kurashikiensis gen. nov. sp. nov., a new lanthanide-dependent methylotrophic species of Methylophilaceae.</title>
        <authorList>
            <person name="Lv H."/>
            <person name="Sahin N."/>
            <person name="Tani A."/>
        </authorList>
    </citation>
    <scope>NUCLEOTIDE SEQUENCE [LARGE SCALE GENOMIC DNA]</scope>
    <source>
        <strain evidence="2 3">La2-4</strain>
    </source>
</reference>
<name>A0A2R5F8D8_9PROT</name>
<dbReference type="GO" id="GO:0005737">
    <property type="term" value="C:cytoplasm"/>
    <property type="evidence" value="ECO:0007669"/>
    <property type="project" value="InterPro"/>
</dbReference>